<feature type="domain" description="N-acetyltransferase" evidence="1">
    <location>
        <begin position="61"/>
        <end position="196"/>
    </location>
</feature>
<dbReference type="PROSITE" id="PS51186">
    <property type="entry name" value="GNAT"/>
    <property type="match status" value="1"/>
</dbReference>
<dbReference type="InterPro" id="IPR016181">
    <property type="entry name" value="Acyl_CoA_acyltransferase"/>
</dbReference>
<dbReference type="EMBL" id="BOOG01000066">
    <property type="protein sequence ID" value="GIH72914.1"/>
    <property type="molecule type" value="Genomic_DNA"/>
</dbReference>
<evidence type="ECO:0000259" key="1">
    <source>
        <dbReference type="PROSITE" id="PS51186"/>
    </source>
</evidence>
<keyword evidence="3" id="KW-1185">Reference proteome</keyword>
<evidence type="ECO:0000313" key="2">
    <source>
        <dbReference type="EMBL" id="GIH72914.1"/>
    </source>
</evidence>
<accession>A0A8J3RDQ3</accession>
<dbReference type="AlphaFoldDB" id="A0A8J3RDQ3"/>
<dbReference type="InterPro" id="IPR000182">
    <property type="entry name" value="GNAT_dom"/>
</dbReference>
<reference evidence="2" key="1">
    <citation type="submission" date="2021-01" db="EMBL/GenBank/DDBJ databases">
        <title>Whole genome shotgun sequence of Sphaerimonospora thailandensis NBRC 107569.</title>
        <authorList>
            <person name="Komaki H."/>
            <person name="Tamura T."/>
        </authorList>
    </citation>
    <scope>NUCLEOTIDE SEQUENCE</scope>
    <source>
        <strain evidence="2">NBRC 107569</strain>
    </source>
</reference>
<evidence type="ECO:0000313" key="3">
    <source>
        <dbReference type="Proteomes" id="UP000610966"/>
    </source>
</evidence>
<comment type="caution">
    <text evidence="2">The sequence shown here is derived from an EMBL/GenBank/DDBJ whole genome shotgun (WGS) entry which is preliminary data.</text>
</comment>
<dbReference type="SUPFAM" id="SSF55729">
    <property type="entry name" value="Acyl-CoA N-acyltransferases (Nat)"/>
    <property type="match status" value="1"/>
</dbReference>
<dbReference type="Gene3D" id="3.40.630.30">
    <property type="match status" value="1"/>
</dbReference>
<name>A0A8J3RDQ3_9ACTN</name>
<dbReference type="GO" id="GO:0016747">
    <property type="term" value="F:acyltransferase activity, transferring groups other than amino-acyl groups"/>
    <property type="evidence" value="ECO:0007669"/>
    <property type="project" value="InterPro"/>
</dbReference>
<protein>
    <submittedName>
        <fullName evidence="2">N-acetyltransferase</fullName>
    </submittedName>
</protein>
<proteinExistence type="predicted"/>
<dbReference type="RefSeq" id="WP_204018561.1">
    <property type="nucleotide sequence ID" value="NZ_BOOG01000066.1"/>
</dbReference>
<dbReference type="CDD" id="cd04301">
    <property type="entry name" value="NAT_SF"/>
    <property type="match status" value="1"/>
</dbReference>
<dbReference type="Pfam" id="PF13508">
    <property type="entry name" value="Acetyltransf_7"/>
    <property type="match status" value="1"/>
</dbReference>
<dbReference type="Proteomes" id="UP000610966">
    <property type="component" value="Unassembled WGS sequence"/>
</dbReference>
<dbReference type="InterPro" id="IPR052523">
    <property type="entry name" value="Trichothecene_AcTrans"/>
</dbReference>
<gene>
    <name evidence="2" type="ORF">Mth01_51670</name>
</gene>
<dbReference type="PANTHER" id="PTHR42791">
    <property type="entry name" value="GNAT FAMILY ACETYLTRANSFERASE"/>
    <property type="match status" value="1"/>
</dbReference>
<sequence>MTEIIRIKPSSEAADTVGAIIAESFHDLAVSNWLVPPDDDRRRVLPPHFAMFVEHAFTYGEVYATADMSAVAVWFDNIASPIPEVPDIGPRMEVLAGPHAERFGLLGEAMDKHHPHEPHCYLGFLAVLPNRQGQGLGSLLVAEHHRRLDAQGTAAYLEASSPRSREFYLHHGYADLGEPLILPDGPPMFPMWRPPAS</sequence>
<dbReference type="PANTHER" id="PTHR42791:SF1">
    <property type="entry name" value="N-ACETYLTRANSFERASE DOMAIN-CONTAINING PROTEIN"/>
    <property type="match status" value="1"/>
</dbReference>
<organism evidence="2 3">
    <name type="scientific">Sphaerimonospora thailandensis</name>
    <dbReference type="NCBI Taxonomy" id="795644"/>
    <lineage>
        <taxon>Bacteria</taxon>
        <taxon>Bacillati</taxon>
        <taxon>Actinomycetota</taxon>
        <taxon>Actinomycetes</taxon>
        <taxon>Streptosporangiales</taxon>
        <taxon>Streptosporangiaceae</taxon>
        <taxon>Sphaerimonospora</taxon>
    </lineage>
</organism>